<feature type="domain" description="tRNA-modifying protein YgfZ-like beta-barrel" evidence="1">
    <location>
        <begin position="237"/>
        <end position="287"/>
    </location>
</feature>
<dbReference type="InterPro" id="IPR048451">
    <property type="entry name" value="YgfZ_barrel"/>
</dbReference>
<dbReference type="Proteomes" id="UP001163726">
    <property type="component" value="Plasmid pCadTS8_2"/>
</dbReference>
<dbReference type="SUPFAM" id="SSF101790">
    <property type="entry name" value="Aminomethyltransferase beta-barrel domain"/>
    <property type="match status" value="1"/>
</dbReference>
<keyword evidence="2" id="KW-0614">Plasmid</keyword>
<accession>A0ABY7AW12</accession>
<name>A0ABY7AW12_9ALTE</name>
<organism evidence="2 3">
    <name type="scientific">Catenovulum adriaticum</name>
    <dbReference type="NCBI Taxonomy" id="2984846"/>
    <lineage>
        <taxon>Bacteria</taxon>
        <taxon>Pseudomonadati</taxon>
        <taxon>Pseudomonadota</taxon>
        <taxon>Gammaproteobacteria</taxon>
        <taxon>Alteromonadales</taxon>
        <taxon>Alteromonadaceae</taxon>
        <taxon>Catenovulum</taxon>
    </lineage>
</organism>
<proteinExistence type="predicted"/>
<evidence type="ECO:0000313" key="2">
    <source>
        <dbReference type="EMBL" id="WAJ72401.1"/>
    </source>
</evidence>
<dbReference type="PIRSF" id="PIRSF006487">
    <property type="entry name" value="GcvT"/>
    <property type="match status" value="1"/>
</dbReference>
<sequence>MSISHIRLSNWQAISIKGQDQTTYLNSQVTCDVAKLGEQDATFGCHCDAKGKTWSLFYLMPVEQNFLLFQKTSSIAASAQALQKFGVFSKVEIQAPTSEWKISALQGESLIQWLNKQGLAETPLNQVTPIFNGYLCLMSQDLGLFVRASDAELPAELAQLDQQDTAYFDAKVSQHVWPFIEVEHQSEYIPQMLNAHAIGAISFKKGCYMGQETVARMRYLGKNKKASFGFSSEDPIELGSTLEIQAGSGWRRAGEVIHSCQLDQKTFGIAVLAADTNITTSIRVKDDSSKTVQLSALPYSLEYEESK</sequence>
<dbReference type="InterPro" id="IPR045179">
    <property type="entry name" value="YgfZ/GcvT"/>
</dbReference>
<dbReference type="PANTHER" id="PTHR22602">
    <property type="entry name" value="TRANSFERASE CAF17, MITOCHONDRIAL-RELATED"/>
    <property type="match status" value="1"/>
</dbReference>
<geneLocation type="plasmid" evidence="2 3">
    <name>pCadTS8_2</name>
</geneLocation>
<dbReference type="SUPFAM" id="SSF103025">
    <property type="entry name" value="Folate-binding domain"/>
    <property type="match status" value="1"/>
</dbReference>
<reference evidence="2" key="1">
    <citation type="submission" date="2022-10" db="EMBL/GenBank/DDBJ databases">
        <title>Catenovulum adriacola sp. nov. isolated in the Harbour of Susak.</title>
        <authorList>
            <person name="Schoch T."/>
            <person name="Reich S.J."/>
            <person name="Stoeferle S."/>
            <person name="Flaiz M."/>
            <person name="Kazda M."/>
            <person name="Riedel C.U."/>
            <person name="Duerre P."/>
        </authorList>
    </citation>
    <scope>NUCLEOTIDE SEQUENCE</scope>
    <source>
        <strain evidence="2">TS8</strain>
        <plasmid evidence="2">pCadTS8_2</plasmid>
    </source>
</reference>
<dbReference type="Gene3D" id="3.30.70.1400">
    <property type="entry name" value="Aminomethyltransferase beta-barrel domains"/>
    <property type="match status" value="1"/>
</dbReference>
<dbReference type="InterPro" id="IPR029043">
    <property type="entry name" value="GcvT/YgfZ_C"/>
</dbReference>
<gene>
    <name evidence="2" type="ORF">OLW01_16835</name>
</gene>
<dbReference type="RefSeq" id="WP_268077188.1">
    <property type="nucleotide sequence ID" value="NZ_CP109967.1"/>
</dbReference>
<dbReference type="InterPro" id="IPR017703">
    <property type="entry name" value="YgfZ/GCV_T_CS"/>
</dbReference>
<dbReference type="Gene3D" id="2.40.30.160">
    <property type="match status" value="1"/>
</dbReference>
<keyword evidence="3" id="KW-1185">Reference proteome</keyword>
<dbReference type="NCBIfam" id="TIGR03317">
    <property type="entry name" value="ygfZ_signature"/>
    <property type="match status" value="1"/>
</dbReference>
<evidence type="ECO:0000259" key="1">
    <source>
        <dbReference type="Pfam" id="PF21130"/>
    </source>
</evidence>
<protein>
    <recommendedName>
        <fullName evidence="1">tRNA-modifying protein YgfZ-like beta-barrel domain-containing protein</fullName>
    </recommendedName>
</protein>
<evidence type="ECO:0000313" key="3">
    <source>
        <dbReference type="Proteomes" id="UP001163726"/>
    </source>
</evidence>
<dbReference type="PANTHER" id="PTHR22602:SF0">
    <property type="entry name" value="TRANSFERASE CAF17, MITOCHONDRIAL-RELATED"/>
    <property type="match status" value="1"/>
</dbReference>
<dbReference type="EMBL" id="CP109967">
    <property type="protein sequence ID" value="WAJ72401.1"/>
    <property type="molecule type" value="Genomic_DNA"/>
</dbReference>
<dbReference type="Pfam" id="PF21130">
    <property type="entry name" value="YgfZ_barrel"/>
    <property type="match status" value="1"/>
</dbReference>